<feature type="region of interest" description="Disordered" evidence="7">
    <location>
        <begin position="522"/>
        <end position="544"/>
    </location>
</feature>
<evidence type="ECO:0000256" key="7">
    <source>
        <dbReference type="SAM" id="MobiDB-lite"/>
    </source>
</evidence>
<reference evidence="8" key="1">
    <citation type="submission" date="2022-10" db="EMBL/GenBank/DDBJ databases">
        <title>Tapping the CABI collections for fungal endophytes: first genome assemblies for Collariella, Neodidymelliopsis, Ascochyta clinopodiicola, Didymella pomorum, Didymosphaeria variabile, Neocosmospora piperis and Neocucurbitaria cava.</title>
        <authorList>
            <person name="Hill R."/>
        </authorList>
    </citation>
    <scope>NUCLEOTIDE SEQUENCE</scope>
    <source>
        <strain evidence="8">IMI 356815</strain>
    </source>
</reference>
<dbReference type="InterPro" id="IPR042468">
    <property type="entry name" value="Peptidase_C65_otubain_sub1"/>
</dbReference>
<dbReference type="EMBL" id="JAPEUX010000002">
    <property type="protein sequence ID" value="KAJ4358410.1"/>
    <property type="molecule type" value="Genomic_DNA"/>
</dbReference>
<comment type="caution">
    <text evidence="8">The sequence shown here is derived from an EMBL/GenBank/DDBJ whole genome shotgun (WGS) entry which is preliminary data.</text>
</comment>
<evidence type="ECO:0000256" key="4">
    <source>
        <dbReference type="ARBA" id="ARBA00022786"/>
    </source>
</evidence>
<evidence type="ECO:0000256" key="5">
    <source>
        <dbReference type="ARBA" id="ARBA00022801"/>
    </source>
</evidence>
<dbReference type="GO" id="GO:0006508">
    <property type="term" value="P:proteolysis"/>
    <property type="evidence" value="ECO:0007669"/>
    <property type="project" value="UniProtKB-KW"/>
</dbReference>
<dbReference type="GO" id="GO:0043130">
    <property type="term" value="F:ubiquitin binding"/>
    <property type="evidence" value="ECO:0007669"/>
    <property type="project" value="TreeGrafter"/>
</dbReference>
<accession>A0A9W8XVB1</accession>
<dbReference type="InterPro" id="IPR038765">
    <property type="entry name" value="Papain-like_cys_pep_sf"/>
</dbReference>
<keyword evidence="5" id="KW-0378">Hydrolase</keyword>
<protein>
    <recommendedName>
        <fullName evidence="2">ubiquitinyl hydrolase 1</fullName>
        <ecNumber evidence="2">3.4.19.12</ecNumber>
    </recommendedName>
</protein>
<dbReference type="CDD" id="cd22749">
    <property type="entry name" value="Otubain_C65"/>
    <property type="match status" value="1"/>
</dbReference>
<evidence type="ECO:0000256" key="3">
    <source>
        <dbReference type="ARBA" id="ARBA00022670"/>
    </source>
</evidence>
<dbReference type="GO" id="GO:0004843">
    <property type="term" value="F:cysteine-type deubiquitinase activity"/>
    <property type="evidence" value="ECO:0007669"/>
    <property type="project" value="UniProtKB-EC"/>
</dbReference>
<evidence type="ECO:0000256" key="2">
    <source>
        <dbReference type="ARBA" id="ARBA00012759"/>
    </source>
</evidence>
<keyword evidence="6" id="KW-0788">Thiol protease</keyword>
<proteinExistence type="predicted"/>
<feature type="compositionally biased region" description="Basic residues" evidence="7">
    <location>
        <begin position="535"/>
        <end position="544"/>
    </location>
</feature>
<name>A0A9W8XVB1_9PLEO</name>
<gene>
    <name evidence="8" type="ORF">N0V89_002992</name>
</gene>
<keyword evidence="3" id="KW-0645">Protease</keyword>
<dbReference type="Gene3D" id="1.20.1300.20">
    <property type="entry name" value="Peptidase C65 Otubain, subdomain 2"/>
    <property type="match status" value="1"/>
</dbReference>
<dbReference type="EC" id="3.4.19.12" evidence="2"/>
<dbReference type="SUPFAM" id="SSF54001">
    <property type="entry name" value="Cysteine proteinases"/>
    <property type="match status" value="1"/>
</dbReference>
<dbReference type="RefSeq" id="XP_056075269.1">
    <property type="nucleotide sequence ID" value="XM_056211796.1"/>
</dbReference>
<evidence type="ECO:0000313" key="9">
    <source>
        <dbReference type="Proteomes" id="UP001140513"/>
    </source>
</evidence>
<evidence type="ECO:0000256" key="6">
    <source>
        <dbReference type="ARBA" id="ARBA00022807"/>
    </source>
</evidence>
<dbReference type="AlphaFoldDB" id="A0A9W8XVB1"/>
<keyword evidence="9" id="KW-1185">Reference proteome</keyword>
<dbReference type="GO" id="GO:0071108">
    <property type="term" value="P:protein K48-linked deubiquitination"/>
    <property type="evidence" value="ECO:0007669"/>
    <property type="project" value="TreeGrafter"/>
</dbReference>
<dbReference type="OrthoDB" id="18915at2759"/>
<dbReference type="GO" id="GO:0005634">
    <property type="term" value="C:nucleus"/>
    <property type="evidence" value="ECO:0007669"/>
    <property type="project" value="TreeGrafter"/>
</dbReference>
<keyword evidence="4" id="KW-0833">Ubl conjugation pathway</keyword>
<dbReference type="InterPro" id="IPR019400">
    <property type="entry name" value="Peptidase_C65_otubain"/>
</dbReference>
<dbReference type="Gene3D" id="3.30.200.60">
    <property type="entry name" value="Peptidase C65 Otubain, subdomain 1"/>
    <property type="match status" value="1"/>
</dbReference>
<dbReference type="GeneID" id="80906522"/>
<dbReference type="PANTHER" id="PTHR12931">
    <property type="entry name" value="UBIQUITIN THIOLESTERASE PROTEIN OTUB"/>
    <property type="match status" value="1"/>
</dbReference>
<evidence type="ECO:0000313" key="8">
    <source>
        <dbReference type="EMBL" id="KAJ4358410.1"/>
    </source>
</evidence>
<dbReference type="Pfam" id="PF10275">
    <property type="entry name" value="Peptidase_C65"/>
    <property type="match status" value="1"/>
</dbReference>
<comment type="catalytic activity">
    <reaction evidence="1">
        <text>Thiol-dependent hydrolysis of ester, thioester, amide, peptide and isopeptide bonds formed by the C-terminal Gly of ubiquitin (a 76-residue protein attached to proteins as an intracellular targeting signal).</text>
        <dbReference type="EC" id="3.4.19.12"/>
    </reaction>
</comment>
<dbReference type="PANTHER" id="PTHR12931:SF15">
    <property type="entry name" value="UBIQUITIN THIOESTERASE OTUBAIN-LIKE"/>
    <property type="match status" value="1"/>
</dbReference>
<organism evidence="8 9">
    <name type="scientific">Didymosphaeria variabile</name>
    <dbReference type="NCBI Taxonomy" id="1932322"/>
    <lineage>
        <taxon>Eukaryota</taxon>
        <taxon>Fungi</taxon>
        <taxon>Dikarya</taxon>
        <taxon>Ascomycota</taxon>
        <taxon>Pezizomycotina</taxon>
        <taxon>Dothideomycetes</taxon>
        <taxon>Pleosporomycetidae</taxon>
        <taxon>Pleosporales</taxon>
        <taxon>Massarineae</taxon>
        <taxon>Didymosphaeriaceae</taxon>
        <taxon>Didymosphaeria</taxon>
    </lineage>
</organism>
<dbReference type="InterPro" id="IPR042467">
    <property type="entry name" value="Peptidase_C65_otubain_sub2"/>
</dbReference>
<dbReference type="Proteomes" id="UP001140513">
    <property type="component" value="Unassembled WGS sequence"/>
</dbReference>
<evidence type="ECO:0000256" key="1">
    <source>
        <dbReference type="ARBA" id="ARBA00000707"/>
    </source>
</evidence>
<sequence length="544" mass="60345">MATPVMAGGFQAFGHVPAHSHYHESPLAFGPPHLPFRPSELASARYQHPPAGHFHYNQTTSMADAPFLTPEEEFAQLQKLSNEYEPEVTGPLVGDRQSSSAIATEYANADPIYRVKTQALPSKYAFFRTCRGDGHCGWRAIAFGYFEALLHVGDVAKFDVEEARLISMNNLLNLAGFSEDVYIDFAEEAYDLLRKLGGSLQVGNGASLLLEAFNDMGVSMAIITYVKLLASAWIQSRAEEYQNYLQIDVKSYCSQNIEAAVCEIDDIAVAALSEALVKPAGIGLEILYLDRSVGDEVNAHAISQPMNFNGLLPMIRLLYRPGHYDILYRAEDLPAPQQQATIHVALAYNNNHNFEEASPDANLLSMIPGMYSHNRFQTVDQSFGHRWPPATYDFDPTPAPQPHITPIQPYAPPPPAPVAPVSVAHQDFMSPVHASPISHQSPASHHSLQLEQQPMQLPFHPHPPPPLSIDRAPITVERGGPFRPSMYELEPGFGTGEVTPFQTNIFRNSHFNTCHFMNPSFQPEEWSPHEYRTGNKGRHKSASQ</sequence>